<dbReference type="PANTHER" id="PTHR24135">
    <property type="entry name" value="SH3 AND MULTIPLE ANKYRIN REPEAT DOMAINS PROTEIN"/>
    <property type="match status" value="1"/>
</dbReference>
<dbReference type="GO" id="GO:0014069">
    <property type="term" value="C:postsynaptic density"/>
    <property type="evidence" value="ECO:0007669"/>
    <property type="project" value="TreeGrafter"/>
</dbReference>
<evidence type="ECO:0000313" key="6">
    <source>
        <dbReference type="RefSeq" id="XP_023381769.1"/>
    </source>
</evidence>
<dbReference type="RefSeq" id="XP_023381769.1">
    <property type="nucleotide sequence ID" value="XM_023526001.1"/>
</dbReference>
<dbReference type="Pfam" id="PF07653">
    <property type="entry name" value="SH3_2"/>
    <property type="match status" value="1"/>
</dbReference>
<feature type="domain" description="SH3" evidence="4">
    <location>
        <begin position="164"/>
        <end position="223"/>
    </location>
</feature>
<organism evidence="5 6">
    <name type="scientific">Pteropus vampyrus</name>
    <name type="common">Large flying fox</name>
    <dbReference type="NCBI Taxonomy" id="132908"/>
    <lineage>
        <taxon>Eukaryota</taxon>
        <taxon>Metazoa</taxon>
        <taxon>Chordata</taxon>
        <taxon>Craniata</taxon>
        <taxon>Vertebrata</taxon>
        <taxon>Euteleostomi</taxon>
        <taxon>Mammalia</taxon>
        <taxon>Eutheria</taxon>
        <taxon>Laurasiatheria</taxon>
        <taxon>Chiroptera</taxon>
        <taxon>Yinpterochiroptera</taxon>
        <taxon>Pteropodoidea</taxon>
        <taxon>Pteropodidae</taxon>
        <taxon>Pteropodinae</taxon>
        <taxon>Pteropus</taxon>
    </lineage>
</organism>
<dbReference type="GeneID" id="111733871"/>
<dbReference type="InterPro" id="IPR051569">
    <property type="entry name" value="SHANK"/>
</dbReference>
<gene>
    <name evidence="6" type="primary">LOC111733871</name>
</gene>
<dbReference type="FunFam" id="2.30.30.40:FF:000025">
    <property type="entry name" value="SH3 and multiple ankyrin repeat domains protein 2"/>
    <property type="match status" value="1"/>
</dbReference>
<dbReference type="GO" id="GO:0043197">
    <property type="term" value="C:dendritic spine"/>
    <property type="evidence" value="ECO:0007669"/>
    <property type="project" value="TreeGrafter"/>
</dbReference>
<feature type="non-terminal residue" evidence="6">
    <location>
        <position position="1"/>
    </location>
</feature>
<name>A0A6P6C351_PTEVA</name>
<dbReference type="GO" id="GO:0035255">
    <property type="term" value="F:ionotropic glutamate receptor binding"/>
    <property type="evidence" value="ECO:0007669"/>
    <property type="project" value="TreeGrafter"/>
</dbReference>
<dbReference type="PROSITE" id="PS50002">
    <property type="entry name" value="SH3"/>
    <property type="match status" value="1"/>
</dbReference>
<reference evidence="6" key="1">
    <citation type="submission" date="2025-08" db="UniProtKB">
        <authorList>
            <consortium name="RefSeq"/>
        </authorList>
    </citation>
    <scope>IDENTIFICATION</scope>
    <source>
        <tissue evidence="6">Kidney</tissue>
    </source>
</reference>
<evidence type="ECO:0000256" key="2">
    <source>
        <dbReference type="PROSITE-ProRule" id="PRU00192"/>
    </source>
</evidence>
<sequence>VAIIAGNFELAEYIKSHKETDIVPLVPTRRTVSGAPPPSGRPAGGWAQPCILEEPAGLVPPAPGLHRTCSGEQSHWTSSVPFREAPAYSNPRDRRLKPKSSLLREQNLSDAAMDLRGRGPHFLCRRKRGFREALGRPAFPPGGSKDALSAFERLGPKRKLYSAVPGRLFVVVKPYQPQVDGEIPLHRGDRVKVLSIGEGGFWEGSARGHIGWFPADCVEEVQCKPRDSQADTRTDRSKKLFRHYTVGSYDSFDASRLEKRDPRMSMFAGCVREN</sequence>
<dbReference type="Proteomes" id="UP000515202">
    <property type="component" value="Unplaced"/>
</dbReference>
<evidence type="ECO:0000256" key="1">
    <source>
        <dbReference type="ARBA" id="ARBA00022443"/>
    </source>
</evidence>
<dbReference type="Gene3D" id="2.30.30.40">
    <property type="entry name" value="SH3 Domains"/>
    <property type="match status" value="1"/>
</dbReference>
<dbReference type="GO" id="GO:0045211">
    <property type="term" value="C:postsynaptic membrane"/>
    <property type="evidence" value="ECO:0007669"/>
    <property type="project" value="TreeGrafter"/>
</dbReference>
<keyword evidence="1 2" id="KW-0728">SH3 domain</keyword>
<proteinExistence type="predicted"/>
<evidence type="ECO:0000256" key="3">
    <source>
        <dbReference type="SAM" id="MobiDB-lite"/>
    </source>
</evidence>
<dbReference type="AlphaFoldDB" id="A0A6P6C351"/>
<accession>A0A6P6C351</accession>
<dbReference type="PANTHER" id="PTHR24135:SF17">
    <property type="entry name" value="SH3 AND MULTIPLE ANKYRIN REPEAT DOMAINS PROTEIN 2"/>
    <property type="match status" value="1"/>
</dbReference>
<dbReference type="KEGG" id="pvp:111733871"/>
<dbReference type="InterPro" id="IPR001452">
    <property type="entry name" value="SH3_domain"/>
</dbReference>
<feature type="non-terminal residue" evidence="6">
    <location>
        <position position="274"/>
    </location>
</feature>
<evidence type="ECO:0000313" key="5">
    <source>
        <dbReference type="Proteomes" id="UP000515202"/>
    </source>
</evidence>
<evidence type="ECO:0000259" key="4">
    <source>
        <dbReference type="PROSITE" id="PS50002"/>
    </source>
</evidence>
<dbReference type="InterPro" id="IPR036028">
    <property type="entry name" value="SH3-like_dom_sf"/>
</dbReference>
<dbReference type="SUPFAM" id="SSF50044">
    <property type="entry name" value="SH3-domain"/>
    <property type="match status" value="1"/>
</dbReference>
<keyword evidence="5" id="KW-1185">Reference proteome</keyword>
<feature type="compositionally biased region" description="Polar residues" evidence="3">
    <location>
        <begin position="70"/>
        <end position="80"/>
    </location>
</feature>
<dbReference type="OrthoDB" id="445896at2759"/>
<dbReference type="SMART" id="SM00326">
    <property type="entry name" value="SH3"/>
    <property type="match status" value="1"/>
</dbReference>
<protein>
    <submittedName>
        <fullName evidence="6">SH3 and multiple ankyrin repeat domains protein 2-like</fullName>
    </submittedName>
</protein>
<dbReference type="GO" id="GO:0030160">
    <property type="term" value="F:synaptic receptor adaptor activity"/>
    <property type="evidence" value="ECO:0007669"/>
    <property type="project" value="TreeGrafter"/>
</dbReference>
<feature type="region of interest" description="Disordered" evidence="3">
    <location>
        <begin position="68"/>
        <end position="104"/>
    </location>
</feature>